<dbReference type="SUPFAM" id="SSF49870">
    <property type="entry name" value="Osmotin, thaumatin-like protein"/>
    <property type="match status" value="1"/>
</dbReference>
<evidence type="ECO:0000256" key="2">
    <source>
        <dbReference type="SAM" id="SignalP"/>
    </source>
</evidence>
<dbReference type="PROSITE" id="PS51367">
    <property type="entry name" value="THAUMATIN_2"/>
    <property type="match status" value="1"/>
</dbReference>
<dbReference type="FunFam" id="2.60.110.10:FF:000004">
    <property type="entry name" value="THAUMATIN-LIKE PROTEIN 1"/>
    <property type="match status" value="1"/>
</dbReference>
<gene>
    <name evidence="3" type="ORF">P167DRAFT_505564</name>
</gene>
<evidence type="ECO:0000313" key="4">
    <source>
        <dbReference type="Proteomes" id="UP000277580"/>
    </source>
</evidence>
<feature type="disulfide bond" evidence="1">
    <location>
        <begin position="80"/>
        <end position="90"/>
    </location>
</feature>
<feature type="disulfide bond" evidence="1">
    <location>
        <begin position="216"/>
        <end position="226"/>
    </location>
</feature>
<feature type="disulfide bond" evidence="1">
    <location>
        <begin position="153"/>
        <end position="239"/>
    </location>
</feature>
<dbReference type="InterPro" id="IPR001938">
    <property type="entry name" value="Thaumatin"/>
</dbReference>
<dbReference type="Proteomes" id="UP000277580">
    <property type="component" value="Unassembled WGS sequence"/>
</dbReference>
<feature type="disulfide bond" evidence="1">
    <location>
        <begin position="95"/>
        <end position="101"/>
    </location>
</feature>
<accession>A0A3N4KVF4</accession>
<dbReference type="PIRSF" id="PIRSF002703">
    <property type="entry name" value="Thaumatin"/>
    <property type="match status" value="1"/>
</dbReference>
<dbReference type="InterPro" id="IPR037176">
    <property type="entry name" value="Osmotin/thaumatin-like_sf"/>
</dbReference>
<reference evidence="3 4" key="1">
    <citation type="journal article" date="2018" name="Nat. Ecol. Evol.">
        <title>Pezizomycetes genomes reveal the molecular basis of ectomycorrhizal truffle lifestyle.</title>
        <authorList>
            <person name="Murat C."/>
            <person name="Payen T."/>
            <person name="Noel B."/>
            <person name="Kuo A."/>
            <person name="Morin E."/>
            <person name="Chen J."/>
            <person name="Kohler A."/>
            <person name="Krizsan K."/>
            <person name="Balestrini R."/>
            <person name="Da Silva C."/>
            <person name="Montanini B."/>
            <person name="Hainaut M."/>
            <person name="Levati E."/>
            <person name="Barry K.W."/>
            <person name="Belfiori B."/>
            <person name="Cichocki N."/>
            <person name="Clum A."/>
            <person name="Dockter R.B."/>
            <person name="Fauchery L."/>
            <person name="Guy J."/>
            <person name="Iotti M."/>
            <person name="Le Tacon F."/>
            <person name="Lindquist E.A."/>
            <person name="Lipzen A."/>
            <person name="Malagnac F."/>
            <person name="Mello A."/>
            <person name="Molinier V."/>
            <person name="Miyauchi S."/>
            <person name="Poulain J."/>
            <person name="Riccioni C."/>
            <person name="Rubini A."/>
            <person name="Sitrit Y."/>
            <person name="Splivallo R."/>
            <person name="Traeger S."/>
            <person name="Wang M."/>
            <person name="Zifcakova L."/>
            <person name="Wipf D."/>
            <person name="Zambonelli A."/>
            <person name="Paolocci F."/>
            <person name="Nowrousian M."/>
            <person name="Ottonello S."/>
            <person name="Baldrian P."/>
            <person name="Spatafora J.W."/>
            <person name="Henrissat B."/>
            <person name="Nagy L.G."/>
            <person name="Aury J.M."/>
            <person name="Wincker P."/>
            <person name="Grigoriev I.V."/>
            <person name="Bonfante P."/>
            <person name="Martin F.M."/>
        </authorList>
    </citation>
    <scope>NUCLEOTIDE SEQUENCE [LARGE SCALE GENOMIC DNA]</scope>
    <source>
        <strain evidence="3 4">CCBAS932</strain>
    </source>
</reference>
<dbReference type="EMBL" id="ML119124">
    <property type="protein sequence ID" value="RPB13232.1"/>
    <property type="molecule type" value="Genomic_DNA"/>
</dbReference>
<dbReference type="PRINTS" id="PR00347">
    <property type="entry name" value="THAUMATIN"/>
</dbReference>
<evidence type="ECO:0000313" key="3">
    <source>
        <dbReference type="EMBL" id="RPB13232.1"/>
    </source>
</evidence>
<feature type="signal peptide" evidence="2">
    <location>
        <begin position="1"/>
        <end position="16"/>
    </location>
</feature>
<dbReference type="PANTHER" id="PTHR31048">
    <property type="entry name" value="OS03G0233200 PROTEIN"/>
    <property type="match status" value="1"/>
</dbReference>
<dbReference type="Pfam" id="PF00314">
    <property type="entry name" value="Thaumatin"/>
    <property type="match status" value="1"/>
</dbReference>
<evidence type="ECO:0000256" key="1">
    <source>
        <dbReference type="PIRSR" id="PIRSR002703-1"/>
    </source>
</evidence>
<sequence>MISPYLLFLLPALSLAQQQTRSDTRTLTVTNNCPYTIWPGLLTSNGTGPATTGFELAATSNRSVTVGWDWVGRIWGRTNCTFGADGAGYCLTGDCGNKLECQGAGQPPTTLAEFTISGSGEQSYFDVSLVDGYDLDMKITPQYQNGEGNSPSCVMTSPVDDKAITHWCPFDLLVFPPPKSPRDSAAFWYPDDNLERPLLSPCLSACAKWNKPEDCCKGKWDDPKKCKPSLYSSKAKAVCPDAYSYAYDDHLSTFTVPTGQGFEVTFCPAGESSDIMMERGVTSGAAGGWKGGMSAVLAVAGVVGMVNML</sequence>
<protein>
    <submittedName>
        <fullName evidence="3">Osmotin, thaumatin-like protein</fullName>
    </submittedName>
</protein>
<feature type="disulfide bond" evidence="1">
    <location>
        <begin position="168"/>
        <end position="202"/>
    </location>
</feature>
<feature type="disulfide bond" evidence="1">
    <location>
        <begin position="33"/>
        <end position="267"/>
    </location>
</feature>
<dbReference type="STRING" id="1392247.A0A3N4KVF4"/>
<organism evidence="3 4">
    <name type="scientific">Morchella conica CCBAS932</name>
    <dbReference type="NCBI Taxonomy" id="1392247"/>
    <lineage>
        <taxon>Eukaryota</taxon>
        <taxon>Fungi</taxon>
        <taxon>Dikarya</taxon>
        <taxon>Ascomycota</taxon>
        <taxon>Pezizomycotina</taxon>
        <taxon>Pezizomycetes</taxon>
        <taxon>Pezizales</taxon>
        <taxon>Morchellaceae</taxon>
        <taxon>Morchella</taxon>
    </lineage>
</organism>
<dbReference type="OrthoDB" id="430315at2759"/>
<dbReference type="InParanoid" id="A0A3N4KVF4"/>
<name>A0A3N4KVF4_9PEZI</name>
<keyword evidence="4" id="KW-1185">Reference proteome</keyword>
<feature type="disulfide bond" evidence="1">
    <location>
        <begin position="206"/>
        <end position="215"/>
    </location>
</feature>
<feature type="chain" id="PRO_5017963060" evidence="2">
    <location>
        <begin position="17"/>
        <end position="309"/>
    </location>
</feature>
<keyword evidence="1" id="KW-1015">Disulfide bond</keyword>
<dbReference type="Gene3D" id="2.60.110.10">
    <property type="entry name" value="Thaumatin"/>
    <property type="match status" value="1"/>
</dbReference>
<dbReference type="AlphaFoldDB" id="A0A3N4KVF4"/>
<keyword evidence="2" id="KW-0732">Signal</keyword>
<proteinExistence type="predicted"/>
<dbReference type="SMART" id="SM00205">
    <property type="entry name" value="THN"/>
    <property type="match status" value="1"/>
</dbReference>